<feature type="domain" description="Fimbrial-type adhesion" evidence="5">
    <location>
        <begin position="30"/>
        <end position="153"/>
    </location>
</feature>
<dbReference type="InterPro" id="IPR050263">
    <property type="entry name" value="Bact_Fimbrial_Adh_Pro"/>
</dbReference>
<accession>A0A939SPE1</accession>
<dbReference type="Gene3D" id="2.60.40.1090">
    <property type="entry name" value="Fimbrial-type adhesion domain"/>
    <property type="match status" value="1"/>
</dbReference>
<evidence type="ECO:0000256" key="1">
    <source>
        <dbReference type="ARBA" id="ARBA00004561"/>
    </source>
</evidence>
<dbReference type="GO" id="GO:0009289">
    <property type="term" value="C:pilus"/>
    <property type="evidence" value="ECO:0007669"/>
    <property type="project" value="UniProtKB-SubCell"/>
</dbReference>
<comment type="caution">
    <text evidence="6">The sequence shown here is derived from an EMBL/GenBank/DDBJ whole genome shotgun (WGS) entry which is preliminary data.</text>
</comment>
<evidence type="ECO:0000313" key="7">
    <source>
        <dbReference type="Proteomes" id="UP000664477"/>
    </source>
</evidence>
<evidence type="ECO:0000256" key="3">
    <source>
        <dbReference type="ARBA" id="ARBA00022729"/>
    </source>
</evidence>
<evidence type="ECO:0000256" key="4">
    <source>
        <dbReference type="ARBA" id="ARBA00023263"/>
    </source>
</evidence>
<protein>
    <submittedName>
        <fullName evidence="6">Type 1 fimbrial protein</fullName>
    </submittedName>
</protein>
<evidence type="ECO:0000259" key="5">
    <source>
        <dbReference type="Pfam" id="PF00419"/>
    </source>
</evidence>
<comment type="similarity">
    <text evidence="2">Belongs to the fimbrial protein family.</text>
</comment>
<organism evidence="6 7">
    <name type="scientific">Providencia rettgeri</name>
    <dbReference type="NCBI Taxonomy" id="587"/>
    <lineage>
        <taxon>Bacteria</taxon>
        <taxon>Pseudomonadati</taxon>
        <taxon>Pseudomonadota</taxon>
        <taxon>Gammaproteobacteria</taxon>
        <taxon>Enterobacterales</taxon>
        <taxon>Morganellaceae</taxon>
        <taxon>Providencia</taxon>
    </lineage>
</organism>
<dbReference type="AlphaFoldDB" id="A0A939SPE1"/>
<dbReference type="EMBL" id="JAGETQ010000102">
    <property type="protein sequence ID" value="MBO1916422.1"/>
    <property type="molecule type" value="Genomic_DNA"/>
</dbReference>
<reference evidence="6" key="1">
    <citation type="submission" date="2021-03" db="EMBL/GenBank/DDBJ databases">
        <title>Molecular epidemiology and mechanisms of colistin and carbapenem resistance in Enterobacteriaceae from clinical isolates, the environment and porcine samples in Pretoria, South Africa.</title>
        <authorList>
            <person name="Bogoshi D."/>
            <person name="Mbelle N.M."/>
            <person name="Naidoo V."/>
            <person name="Osei Sekyere J."/>
        </authorList>
    </citation>
    <scope>NUCLEOTIDE SEQUENCE</scope>
    <source>
        <strain evidence="6">C052</strain>
    </source>
</reference>
<dbReference type="GO" id="GO:0043709">
    <property type="term" value="P:cell adhesion involved in single-species biofilm formation"/>
    <property type="evidence" value="ECO:0007669"/>
    <property type="project" value="TreeGrafter"/>
</dbReference>
<comment type="subcellular location">
    <subcellularLocation>
        <location evidence="1">Fimbrium</location>
    </subcellularLocation>
</comment>
<dbReference type="InterPro" id="IPR008966">
    <property type="entry name" value="Adhesion_dom_sf"/>
</dbReference>
<name>A0A939SPE1_PRORE</name>
<dbReference type="SUPFAM" id="SSF49401">
    <property type="entry name" value="Bacterial adhesins"/>
    <property type="match status" value="1"/>
</dbReference>
<evidence type="ECO:0000313" key="6">
    <source>
        <dbReference type="EMBL" id="MBO1916422.1"/>
    </source>
</evidence>
<dbReference type="Proteomes" id="UP000664477">
    <property type="component" value="Unassembled WGS sequence"/>
</dbReference>
<sequence>MGLGSFSAVAEIADEKLSRQTLLDVHSTVHLTGSVYASPCVSELETQEQYVDLGDINAREFHRIGDSSTPVAFNIRLKDCQRGASKSFVNAAGEATQNAQRYYLTGESAVSLSIGRYGFFNPDLVRVTGDVRGAGLRISSKDHQNLMVNQPTSSG</sequence>
<keyword evidence="3" id="KW-0732">Signal</keyword>
<dbReference type="InterPro" id="IPR036937">
    <property type="entry name" value="Adhesion_dom_fimbrial_sf"/>
</dbReference>
<evidence type="ECO:0000256" key="2">
    <source>
        <dbReference type="ARBA" id="ARBA00006671"/>
    </source>
</evidence>
<dbReference type="InterPro" id="IPR000259">
    <property type="entry name" value="Adhesion_dom_fimbrial"/>
</dbReference>
<dbReference type="Pfam" id="PF00419">
    <property type="entry name" value="Fimbrial"/>
    <property type="match status" value="1"/>
</dbReference>
<dbReference type="PANTHER" id="PTHR33420">
    <property type="entry name" value="FIMBRIAL SUBUNIT ELFA-RELATED"/>
    <property type="match status" value="1"/>
</dbReference>
<gene>
    <name evidence="6" type="ORF">J4727_15085</name>
</gene>
<dbReference type="PANTHER" id="PTHR33420:SF3">
    <property type="entry name" value="FIMBRIAL SUBUNIT ELFA"/>
    <property type="match status" value="1"/>
</dbReference>
<proteinExistence type="inferred from homology"/>
<keyword evidence="4" id="KW-0281">Fimbrium</keyword>